<evidence type="ECO:0000313" key="2">
    <source>
        <dbReference type="Proteomes" id="UP000324800"/>
    </source>
</evidence>
<reference evidence="1 2" key="1">
    <citation type="submission" date="2019-03" db="EMBL/GenBank/DDBJ databases">
        <title>Single cell metagenomics reveals metabolic interactions within the superorganism composed of flagellate Streblomastix strix and complex community of Bacteroidetes bacteria on its surface.</title>
        <authorList>
            <person name="Treitli S.C."/>
            <person name="Kolisko M."/>
            <person name="Husnik F."/>
            <person name="Keeling P."/>
            <person name="Hampl V."/>
        </authorList>
    </citation>
    <scope>NUCLEOTIDE SEQUENCE [LARGE SCALE GENOMIC DNA]</scope>
    <source>
        <strain evidence="1">ST1C</strain>
    </source>
</reference>
<name>A0A5J4WAL5_9EUKA</name>
<dbReference type="EMBL" id="SNRW01002711">
    <property type="protein sequence ID" value="KAA6391941.1"/>
    <property type="molecule type" value="Genomic_DNA"/>
</dbReference>
<evidence type="ECO:0000313" key="1">
    <source>
        <dbReference type="EMBL" id="KAA6391941.1"/>
    </source>
</evidence>
<gene>
    <name evidence="1" type="ORF">EZS28_012534</name>
</gene>
<accession>A0A5J4WAL5</accession>
<comment type="caution">
    <text evidence="1">The sequence shown here is derived from an EMBL/GenBank/DDBJ whole genome shotgun (WGS) entry which is preliminary data.</text>
</comment>
<dbReference type="OrthoDB" id="6083831at2759"/>
<protein>
    <submittedName>
        <fullName evidence="1">Uncharacterized protein</fullName>
    </submittedName>
</protein>
<sequence>QSGYTKLKNLSIKFLFFGSSEKILVFGQRMKDKDQKLPPDNVGAFLLDLSQTQEETCQ</sequence>
<dbReference type="Proteomes" id="UP000324800">
    <property type="component" value="Unassembled WGS sequence"/>
</dbReference>
<organism evidence="1 2">
    <name type="scientific">Streblomastix strix</name>
    <dbReference type="NCBI Taxonomy" id="222440"/>
    <lineage>
        <taxon>Eukaryota</taxon>
        <taxon>Metamonada</taxon>
        <taxon>Preaxostyla</taxon>
        <taxon>Oxymonadida</taxon>
        <taxon>Streblomastigidae</taxon>
        <taxon>Streblomastix</taxon>
    </lineage>
</organism>
<proteinExistence type="predicted"/>
<feature type="non-terminal residue" evidence="1">
    <location>
        <position position="1"/>
    </location>
</feature>
<dbReference type="AlphaFoldDB" id="A0A5J4WAL5"/>